<name>W9KTP0_FUSOX</name>
<reference evidence="1" key="2">
    <citation type="submission" date="2012-06" db="EMBL/GenBank/DDBJ databases">
        <title>Annotation of the Genome Sequence of Fusarium oxysporum Fo47.</title>
        <authorList>
            <consortium name="The Broad Institute Genomics Platform"/>
            <person name="Ma L.-J."/>
            <person name="Corby-Kistler H."/>
            <person name="Broz K."/>
            <person name="Gale L.R."/>
            <person name="Jonkers W."/>
            <person name="O'Donnell K."/>
            <person name="Ploetz R."/>
            <person name="Steinberg C."/>
            <person name="Schwartz D.C."/>
            <person name="VanEtten H."/>
            <person name="Zhou S."/>
            <person name="Young S.K."/>
            <person name="Zeng Q."/>
            <person name="Gargeya S."/>
            <person name="Fitzgerald M."/>
            <person name="Abouelleil A."/>
            <person name="Alvarado L."/>
            <person name="Chapman S.B."/>
            <person name="Gainer-Dewar J."/>
            <person name="Goldberg J."/>
            <person name="Griggs A."/>
            <person name="Gujja S."/>
            <person name="Hansen M."/>
            <person name="Howarth C."/>
            <person name="Imamovic A."/>
            <person name="Ireland A."/>
            <person name="Larimer J."/>
            <person name="McCowan C."/>
            <person name="Murphy C."/>
            <person name="Pearson M."/>
            <person name="Poon T.W."/>
            <person name="Priest M."/>
            <person name="Roberts A."/>
            <person name="Saif S."/>
            <person name="Shea T."/>
            <person name="Sykes S."/>
            <person name="Wortman J."/>
            <person name="Nusbaum C."/>
            <person name="Birren B."/>
        </authorList>
    </citation>
    <scope>NUCLEOTIDE SEQUENCE</scope>
    <source>
        <strain evidence="1">Fo47</strain>
    </source>
</reference>
<dbReference type="EMBL" id="JH717898">
    <property type="protein sequence ID" value="EWZ46139.1"/>
    <property type="molecule type" value="Genomic_DNA"/>
</dbReference>
<dbReference type="AlphaFoldDB" id="W9KTP0"/>
<dbReference type="Proteomes" id="UP000030766">
    <property type="component" value="Unassembled WGS sequence"/>
</dbReference>
<dbReference type="PANTHER" id="PTHR38791:SF12">
    <property type="entry name" value="TRANSCRIPTION FACTOR DOMAIN-CONTAINING PROTEIN-RELATED"/>
    <property type="match status" value="1"/>
</dbReference>
<dbReference type="HOGENOM" id="CLU_1038449_0_0_1"/>
<protein>
    <submittedName>
        <fullName evidence="1">Uncharacterized protein</fullName>
    </submittedName>
</protein>
<evidence type="ECO:0000313" key="1">
    <source>
        <dbReference type="EMBL" id="EWZ46139.1"/>
    </source>
</evidence>
<accession>W9KTP0</accession>
<proteinExistence type="predicted"/>
<organism evidence="1">
    <name type="scientific">Fusarium oxysporum Fo47</name>
    <dbReference type="NCBI Taxonomy" id="660027"/>
    <lineage>
        <taxon>Eukaryota</taxon>
        <taxon>Fungi</taxon>
        <taxon>Dikarya</taxon>
        <taxon>Ascomycota</taxon>
        <taxon>Pezizomycotina</taxon>
        <taxon>Sordariomycetes</taxon>
        <taxon>Hypocreomycetidae</taxon>
        <taxon>Hypocreales</taxon>
        <taxon>Nectriaceae</taxon>
        <taxon>Fusarium</taxon>
        <taxon>Fusarium oxysporum species complex</taxon>
    </lineage>
</organism>
<gene>
    <name evidence="1" type="ORF">FOZG_06322</name>
</gene>
<dbReference type="PANTHER" id="PTHR38791">
    <property type="entry name" value="ZN(II)2CYS6 TRANSCRIPTION FACTOR (EUROFUNG)-RELATED-RELATED"/>
    <property type="match status" value="1"/>
</dbReference>
<dbReference type="InterPro" id="IPR053175">
    <property type="entry name" value="DHMBA_Reg_Transcription_Factor"/>
</dbReference>
<reference evidence="1" key="1">
    <citation type="submission" date="2011-06" db="EMBL/GenBank/DDBJ databases">
        <title>The Genome Sequence of Fusarium oxysporum Fo47.</title>
        <authorList>
            <consortium name="The Broad Institute Genome Sequencing Platform"/>
            <person name="Ma L.-J."/>
            <person name="Gale L.R."/>
            <person name="Schwartz D.C."/>
            <person name="Zhou S."/>
            <person name="Corby-Kistler H."/>
            <person name="Young S.K."/>
            <person name="Zeng Q."/>
            <person name="Gargeya S."/>
            <person name="Fitzgerald M."/>
            <person name="Haas B."/>
            <person name="Abouelleil A."/>
            <person name="Alvarado L."/>
            <person name="Arachchi H.M."/>
            <person name="Berlin A."/>
            <person name="Brown A."/>
            <person name="Chapman S.B."/>
            <person name="Chen Z."/>
            <person name="Dunbar C."/>
            <person name="Freedman E."/>
            <person name="Gearin G."/>
            <person name="Gellesch M."/>
            <person name="Goldberg J."/>
            <person name="Griggs A."/>
            <person name="Gujja S."/>
            <person name="Heiman D."/>
            <person name="Howarth C."/>
            <person name="Larson L."/>
            <person name="Lui A."/>
            <person name="MacDonald P.J.P."/>
            <person name="Mehta T."/>
            <person name="Montmayeur A."/>
            <person name="Murphy C."/>
            <person name="Neiman D."/>
            <person name="Pearson M."/>
            <person name="Priest M."/>
            <person name="Roberts A."/>
            <person name="Saif S."/>
            <person name="Shea T."/>
            <person name="Shenoy N."/>
            <person name="Sisk P."/>
            <person name="Stolte C."/>
            <person name="Sykes S."/>
            <person name="Wortman J."/>
            <person name="Nusbaum C."/>
            <person name="Birren B."/>
        </authorList>
    </citation>
    <scope>NUCLEOTIDE SEQUENCE [LARGE SCALE GENOMIC DNA]</scope>
    <source>
        <strain evidence="1">Fo47</strain>
    </source>
</reference>
<sequence>MREAKGFRTDRTHDLAHSVVIQIQPWLMQGLPVDGGTLGDEAIHKWLWMLTSQTPAAKMAALSLEVGKLRNRATRLLTHGTHGMSSLIHSLNHLIEDIVSLEARIADWQSCCEPRWVQKKMTLRTPNGEEMQASYYSDIQVSKVWNYWRVSRITLHNIMISLVDYGQSHQMSTPCRNLDILKANSAQIINSMISEIVASVPFHLQQIDTRGRPSTQQSQRVLGGCALIWPLQMLLKCKWSLTCHKTVAVETLHVIGNVFGVSQARLFL</sequence>
<dbReference type="VEuPathDB" id="FungiDB:FOZG_06322"/>